<dbReference type="InterPro" id="IPR008942">
    <property type="entry name" value="ENTH_VHS"/>
</dbReference>
<organism evidence="2 3">
    <name type="scientific">Symbiodinium pilosum</name>
    <name type="common">Dinoflagellate</name>
    <dbReference type="NCBI Taxonomy" id="2952"/>
    <lineage>
        <taxon>Eukaryota</taxon>
        <taxon>Sar</taxon>
        <taxon>Alveolata</taxon>
        <taxon>Dinophyceae</taxon>
        <taxon>Suessiales</taxon>
        <taxon>Symbiodiniaceae</taxon>
        <taxon>Symbiodinium</taxon>
    </lineage>
</organism>
<dbReference type="AlphaFoldDB" id="A0A812WAV2"/>
<protein>
    <submittedName>
        <fullName evidence="2">RRC1 protein</fullName>
    </submittedName>
</protein>
<keyword evidence="3" id="KW-1185">Reference proteome</keyword>
<proteinExistence type="predicted"/>
<evidence type="ECO:0000313" key="3">
    <source>
        <dbReference type="Proteomes" id="UP000649617"/>
    </source>
</evidence>
<gene>
    <name evidence="2" type="primary">RRC1</name>
    <name evidence="2" type="ORF">SPIL2461_LOCUS18082</name>
</gene>
<name>A0A812WAV2_SYMPI</name>
<feature type="region of interest" description="Disordered" evidence="1">
    <location>
        <begin position="523"/>
        <end position="551"/>
    </location>
</feature>
<evidence type="ECO:0000313" key="2">
    <source>
        <dbReference type="EMBL" id="CAE7663440.1"/>
    </source>
</evidence>
<sequence>MLPHSFQVSAIDAYLRKAGGSERISRLSVLFGEGNGILAEKNRWAPGVFSKAILIAFLDTVVAESSVADRERELKAHDADMAKLSGTQPHAWLLALLFFFLAESQDYDQRRSKFQQQLFQEQAARAQSASAAASSDLLNLLGHPRLLQHLQSFGGVAADLARQGPEALLSRLRADMEVTELLTSFPADAAEEPIMCGMNLSIATSAQHLYNSWELNVLGLSSHCDFDEQKMEDMMQQSFFGCRAFTGGLAQPSSITEARDRLIYVAYNIMRLDEGVCRLNECQYGSVRLVLSREYLRNMTLLVPVDTGWWSADCKDMSGPHTINCSAWPLPSEPGTLEHYDHSLLAHARLTSFEGQGADTMARVLGRMLMPEKMPLNTSQGRDMYGYLEAGALGQLYYPSAVRIIVASFSRLFGTMQEKGLIEWAKLHSWPLAWSLGLMDDDGSCGWNFSTRGGHLVTLAEPRLLDPRTAHLLNATVGSLSSLSNLRAEALRLRLQGRTPKRSPQAWRHFWGRAKEALEPGSLRPLRAGDCSDPERLEVPQSSEPCDKDADSQHPAMVFCLDCTDSAAMLSRALAKSLEESDLTIDAGLARIFLISDILHNSASSSSRGATRYRSNLQELLPAACEQFGCWLRGRGRERQSIRHSRSEAAVRQVLDCWRQWSIFPPLYPSGLESLLFAELPEKDSSKAPEDPDPELQSRLAHWRDPGNAPRAPYAARLRGLACSSLPVAACVLRLCHFERFWHSADPARRQRAGIRAPNDAEKVVIQEEWDGESLSEARQVW</sequence>
<reference evidence="2" key="1">
    <citation type="submission" date="2021-02" db="EMBL/GenBank/DDBJ databases">
        <authorList>
            <person name="Dougan E. K."/>
            <person name="Rhodes N."/>
            <person name="Thang M."/>
            <person name="Chan C."/>
        </authorList>
    </citation>
    <scope>NUCLEOTIDE SEQUENCE</scope>
</reference>
<accession>A0A812WAV2</accession>
<dbReference type="OrthoDB" id="377209at2759"/>
<dbReference type="Proteomes" id="UP000649617">
    <property type="component" value="Unassembled WGS sequence"/>
</dbReference>
<dbReference type="EMBL" id="CAJNIZ010043578">
    <property type="protein sequence ID" value="CAE7663440.1"/>
    <property type="molecule type" value="Genomic_DNA"/>
</dbReference>
<dbReference type="Gene3D" id="1.25.40.90">
    <property type="match status" value="1"/>
</dbReference>
<feature type="region of interest" description="Disordered" evidence="1">
    <location>
        <begin position="683"/>
        <end position="704"/>
    </location>
</feature>
<evidence type="ECO:0000256" key="1">
    <source>
        <dbReference type="SAM" id="MobiDB-lite"/>
    </source>
</evidence>
<comment type="caution">
    <text evidence="2">The sequence shown here is derived from an EMBL/GenBank/DDBJ whole genome shotgun (WGS) entry which is preliminary data.</text>
</comment>